<evidence type="ECO:0000256" key="9">
    <source>
        <dbReference type="ARBA" id="ARBA00023136"/>
    </source>
</evidence>
<feature type="transmembrane region" description="Helical" evidence="20">
    <location>
        <begin position="581"/>
        <end position="606"/>
    </location>
</feature>
<sequence>MYHVYVSCVFLLAIGAANAVKIGVIMPPGSAPAKHVFEAIVSPYNGSRPSPEGDFKVGSFFAEVAQSDIFSATRELCDQLRHQVTSVVISLPLTSSALQGLFKGTNVPYISTTYQDHCRSDLHSSGRRHSPPADNLGLSLLPDVIPAIADTIDHFGWSSFIYLYDSDSGTQKLQRLLNHKYQRTNAVTMRYAKRVNTPAEANVFLRAVDLADRDANKYVILDVPFARAKEIIVGHARDPHVGKRNFHFVLAQPVSNELQHQLVEEFSVVSITAFKMTSEAEAVRKFFENVPRSDDPSQWSEITEEKITADQALLHDAAQIIVTAYKELRANGQIPRKHSDVFEAFLRIDNPPATCDVEKVSATLELGDIISRHIRKEGKWQPNGLTGSLEFNNDGCRKNYVIDVIRLAKDGSLIQFAQWESGKGFSLVSQRIDRQKELKLNRERTYIISTLLDEPFLFLQDRADGQTSLLDPNKKFQGYLADLAQELAKVIGFRYELRVAKDGELGAESNLAPGGWGGVVGEIMRGEADFGLVSRPQSKLLRDVVEYSQPFLHTGIAAIASKKSSPDCIQILLTFLRPFGWPLWIMLASSFGIVFLLMFIFSLCIACADSKKSIEHATSFCDDLYNSLNFTIDTFTPHYLDSYYARSIAGRVISNFWWVFILLVYSAYTAQLVPLLRGQRATLEIFKLTNISQLANQEAINYGYSRGSIAETYFQALRTTDEQLEAVAHKLRRNSHSEPIDSDDEGVAKVRESNGSFVFFLDSNKADFINSRAPCDTFRVQGVPLGIQSIGAILPKDSYLRQEIDNAITKLYERGVLDELRSKWWLKKANCSLSHRKLPVMGSNLHLYNFVGVLAIPAAGIAVGFVLAFFEICYRACTRGRQLRQLKRQQLSHQTRGEAEPGFSDINKDNNAATDDSQLNLQPAYTTTA</sequence>
<dbReference type="GO" id="GO:0038023">
    <property type="term" value="F:signaling receptor activity"/>
    <property type="evidence" value="ECO:0007669"/>
    <property type="project" value="InterPro"/>
</dbReference>
<protein>
    <recommendedName>
        <fullName evidence="26">Glutamate receptor 1</fullName>
    </recommendedName>
</protein>
<dbReference type="Pfam" id="PF10613">
    <property type="entry name" value="Lig_chan-Glu_bd"/>
    <property type="match status" value="1"/>
</dbReference>
<keyword evidence="12" id="KW-0628">Postsynaptic cell membrane</keyword>
<dbReference type="SUPFAM" id="SSF53822">
    <property type="entry name" value="Periplasmic binding protein-like I"/>
    <property type="match status" value="1"/>
</dbReference>
<evidence type="ECO:0000256" key="8">
    <source>
        <dbReference type="ARBA" id="ARBA00023065"/>
    </source>
</evidence>
<keyword evidence="6 20" id="KW-1133">Transmembrane helix</keyword>
<dbReference type="Gene3D" id="1.10.287.70">
    <property type="match status" value="1"/>
</dbReference>
<feature type="transmembrane region" description="Helical" evidence="20">
    <location>
        <begin position="847"/>
        <end position="874"/>
    </location>
</feature>
<keyword evidence="11" id="KW-0325">Glycoprotein</keyword>
<evidence type="ECO:0000256" key="11">
    <source>
        <dbReference type="ARBA" id="ARBA00023180"/>
    </source>
</evidence>
<feature type="domain" description="Ionotropic glutamate receptor C-terminal" evidence="22">
    <location>
        <begin position="445"/>
        <end position="827"/>
    </location>
</feature>
<name>A0A7M7JL31_VARDE</name>
<dbReference type="OrthoDB" id="5984008at2759"/>
<evidence type="ECO:0000256" key="5">
    <source>
        <dbReference type="ARBA" id="ARBA00022692"/>
    </source>
</evidence>
<evidence type="ECO:0000256" key="17">
    <source>
        <dbReference type="PIRSR" id="PIRSR601508-2"/>
    </source>
</evidence>
<comment type="subcellular location">
    <subcellularLocation>
        <location evidence="1">Cell membrane</location>
        <topology evidence="1">Multi-pass membrane protein</topology>
    </subcellularLocation>
    <subcellularLocation>
        <location evidence="15">Postsynaptic cell membrane</location>
    </subcellularLocation>
</comment>
<evidence type="ECO:0000256" key="14">
    <source>
        <dbReference type="ARBA" id="ARBA00023303"/>
    </source>
</evidence>
<dbReference type="RefSeq" id="XP_022647828.1">
    <property type="nucleotide sequence ID" value="XM_022792093.1"/>
</dbReference>
<keyword evidence="3" id="KW-0813">Transport</keyword>
<evidence type="ECO:0000256" key="19">
    <source>
        <dbReference type="SAM" id="MobiDB-lite"/>
    </source>
</evidence>
<keyword evidence="7" id="KW-0770">Synapse</keyword>
<evidence type="ECO:0000313" key="24">
    <source>
        <dbReference type="EnsemblMetazoa" id="XP_022647828"/>
    </source>
</evidence>
<dbReference type="PANTHER" id="PTHR18966">
    <property type="entry name" value="IONOTROPIC GLUTAMATE RECEPTOR"/>
    <property type="match status" value="1"/>
</dbReference>
<dbReference type="SUPFAM" id="SSF53850">
    <property type="entry name" value="Periplasmic binding protein-like II"/>
    <property type="match status" value="1"/>
</dbReference>
<evidence type="ECO:0000256" key="1">
    <source>
        <dbReference type="ARBA" id="ARBA00004651"/>
    </source>
</evidence>
<dbReference type="GO" id="GO:0015276">
    <property type="term" value="F:ligand-gated monoatomic ion channel activity"/>
    <property type="evidence" value="ECO:0007669"/>
    <property type="project" value="InterPro"/>
</dbReference>
<organism evidence="24 25">
    <name type="scientific">Varroa destructor</name>
    <name type="common">Honeybee mite</name>
    <dbReference type="NCBI Taxonomy" id="109461"/>
    <lineage>
        <taxon>Eukaryota</taxon>
        <taxon>Metazoa</taxon>
        <taxon>Ecdysozoa</taxon>
        <taxon>Arthropoda</taxon>
        <taxon>Chelicerata</taxon>
        <taxon>Arachnida</taxon>
        <taxon>Acari</taxon>
        <taxon>Parasitiformes</taxon>
        <taxon>Mesostigmata</taxon>
        <taxon>Gamasina</taxon>
        <taxon>Dermanyssoidea</taxon>
        <taxon>Varroidae</taxon>
        <taxon>Varroa</taxon>
    </lineage>
</organism>
<keyword evidence="25" id="KW-1185">Reference proteome</keyword>
<evidence type="ECO:0000256" key="18">
    <source>
        <dbReference type="PIRSR" id="PIRSR601508-3"/>
    </source>
</evidence>
<feature type="region of interest" description="Disordered" evidence="19">
    <location>
        <begin position="891"/>
        <end position="929"/>
    </location>
</feature>
<evidence type="ECO:0008006" key="26">
    <source>
        <dbReference type="Google" id="ProtNLM"/>
    </source>
</evidence>
<dbReference type="InterPro" id="IPR001320">
    <property type="entry name" value="Iontro_rcpt_C"/>
</dbReference>
<proteinExistence type="inferred from homology"/>
<evidence type="ECO:0000256" key="12">
    <source>
        <dbReference type="ARBA" id="ARBA00023257"/>
    </source>
</evidence>
<dbReference type="InterPro" id="IPR028082">
    <property type="entry name" value="Peripla_BP_I"/>
</dbReference>
<accession>A0A7M7JL31</accession>
<dbReference type="SMART" id="SM00079">
    <property type="entry name" value="PBPe"/>
    <property type="match status" value="1"/>
</dbReference>
<dbReference type="InParanoid" id="A0A7M7JL31"/>
<evidence type="ECO:0000256" key="3">
    <source>
        <dbReference type="ARBA" id="ARBA00022448"/>
    </source>
</evidence>
<dbReference type="InterPro" id="IPR001828">
    <property type="entry name" value="ANF_lig-bd_rcpt"/>
</dbReference>
<dbReference type="PRINTS" id="PR00177">
    <property type="entry name" value="NMDARECEPTOR"/>
</dbReference>
<evidence type="ECO:0000256" key="2">
    <source>
        <dbReference type="ARBA" id="ARBA00008685"/>
    </source>
</evidence>
<dbReference type="Proteomes" id="UP000594260">
    <property type="component" value="Unplaced"/>
</dbReference>
<feature type="chain" id="PRO_5029810654" description="Glutamate receptor 1" evidence="21">
    <location>
        <begin position="20"/>
        <end position="929"/>
    </location>
</feature>
<evidence type="ECO:0000256" key="7">
    <source>
        <dbReference type="ARBA" id="ARBA00023018"/>
    </source>
</evidence>
<dbReference type="Pfam" id="PF00060">
    <property type="entry name" value="Lig_chan"/>
    <property type="match status" value="1"/>
</dbReference>
<evidence type="ECO:0000256" key="13">
    <source>
        <dbReference type="ARBA" id="ARBA00023286"/>
    </source>
</evidence>
<dbReference type="KEGG" id="vde:111244732"/>
<evidence type="ECO:0000256" key="21">
    <source>
        <dbReference type="SAM" id="SignalP"/>
    </source>
</evidence>
<evidence type="ECO:0000256" key="20">
    <source>
        <dbReference type="SAM" id="Phobius"/>
    </source>
</evidence>
<dbReference type="AlphaFoldDB" id="A0A7M7JL31"/>
<dbReference type="OMA" id="MNSKPDV"/>
<dbReference type="GO" id="GO:0045211">
    <property type="term" value="C:postsynaptic membrane"/>
    <property type="evidence" value="ECO:0007669"/>
    <property type="project" value="UniProtKB-SubCell"/>
</dbReference>
<keyword evidence="5 20" id="KW-0812">Transmembrane</keyword>
<evidence type="ECO:0000256" key="15">
    <source>
        <dbReference type="ARBA" id="ARBA00034100"/>
    </source>
</evidence>
<evidence type="ECO:0000313" key="25">
    <source>
        <dbReference type="Proteomes" id="UP000594260"/>
    </source>
</evidence>
<keyword evidence="9 20" id="KW-0472">Membrane</keyword>
<evidence type="ECO:0000256" key="4">
    <source>
        <dbReference type="ARBA" id="ARBA00022475"/>
    </source>
</evidence>
<dbReference type="InterPro" id="IPR001508">
    <property type="entry name" value="Iono_Glu_rcpt_met"/>
</dbReference>
<keyword evidence="8" id="KW-0406">Ion transport</keyword>
<dbReference type="GeneID" id="111244732"/>
<dbReference type="Gene3D" id="3.40.190.10">
    <property type="entry name" value="Periplasmic binding protein-like II"/>
    <property type="match status" value="2"/>
</dbReference>
<reference evidence="24" key="1">
    <citation type="submission" date="2021-01" db="UniProtKB">
        <authorList>
            <consortium name="EnsemblMetazoa"/>
        </authorList>
    </citation>
    <scope>IDENTIFICATION</scope>
</reference>
<dbReference type="InterPro" id="IPR019594">
    <property type="entry name" value="Glu/Gly-bd"/>
</dbReference>
<feature type="transmembrane region" description="Helical" evidence="20">
    <location>
        <begin position="656"/>
        <end position="676"/>
    </location>
</feature>
<feature type="disulfide bond" evidence="18">
    <location>
        <begin position="775"/>
        <end position="831"/>
    </location>
</feature>
<evidence type="ECO:0000259" key="23">
    <source>
        <dbReference type="SMART" id="SM00918"/>
    </source>
</evidence>
<feature type="domain" description="Ionotropic glutamate receptor L-glutamate and glycine-binding" evidence="23">
    <location>
        <begin position="455"/>
        <end position="525"/>
    </location>
</feature>
<evidence type="ECO:0000256" key="16">
    <source>
        <dbReference type="PIRSR" id="PIRSR601508-1"/>
    </source>
</evidence>
<feature type="signal peptide" evidence="21">
    <location>
        <begin position="1"/>
        <end position="19"/>
    </location>
</feature>
<evidence type="ECO:0000256" key="10">
    <source>
        <dbReference type="ARBA" id="ARBA00023170"/>
    </source>
</evidence>
<dbReference type="Gene3D" id="3.40.50.2300">
    <property type="match status" value="2"/>
</dbReference>
<dbReference type="Pfam" id="PF01094">
    <property type="entry name" value="ANF_receptor"/>
    <property type="match status" value="1"/>
</dbReference>
<evidence type="ECO:0000256" key="6">
    <source>
        <dbReference type="ARBA" id="ARBA00022989"/>
    </source>
</evidence>
<keyword evidence="4" id="KW-1003">Cell membrane</keyword>
<keyword evidence="13" id="KW-1071">Ligand-gated ion channel</keyword>
<keyword evidence="10" id="KW-0675">Receptor</keyword>
<comment type="similarity">
    <text evidence="2">Belongs to the glutamate-gated ion channel (TC 1.A.10.1) family.</text>
</comment>
<keyword evidence="14" id="KW-0407">Ion channel</keyword>
<feature type="site" description="Crucial to convey clamshell closure to channel opening" evidence="17">
    <location>
        <position position="688"/>
    </location>
</feature>
<feature type="binding site" evidence="16">
    <location>
        <position position="762"/>
    </location>
    <ligand>
        <name>L-glutamate</name>
        <dbReference type="ChEBI" id="CHEBI:29985"/>
    </ligand>
</feature>
<keyword evidence="18" id="KW-1015">Disulfide bond</keyword>
<keyword evidence="21" id="KW-0732">Signal</keyword>
<dbReference type="InterPro" id="IPR015683">
    <property type="entry name" value="Ionotropic_Glu_rcpt"/>
</dbReference>
<feature type="compositionally biased region" description="Polar residues" evidence="19">
    <location>
        <begin position="909"/>
        <end position="929"/>
    </location>
</feature>
<feature type="site" description="Interaction with the cone snail toxin Con-ikot-ikot" evidence="17">
    <location>
        <position position="810"/>
    </location>
</feature>
<feature type="disulfide bond" evidence="18">
    <location>
        <begin position="77"/>
        <end position="355"/>
    </location>
</feature>
<evidence type="ECO:0000259" key="22">
    <source>
        <dbReference type="SMART" id="SM00079"/>
    </source>
</evidence>
<dbReference type="SMART" id="SM00918">
    <property type="entry name" value="Lig_chan-Glu_bd"/>
    <property type="match status" value="1"/>
</dbReference>
<dbReference type="EnsemblMetazoa" id="XM_022792093">
    <property type="protein sequence ID" value="XP_022647828"/>
    <property type="gene ID" value="LOC111244732"/>
</dbReference>